<keyword evidence="4" id="KW-1185">Reference proteome</keyword>
<dbReference type="Proteomes" id="UP001524547">
    <property type="component" value="Unassembled WGS sequence"/>
</dbReference>
<keyword evidence="1" id="KW-0732">Signal</keyword>
<name>A0ABT1VX71_9PROT</name>
<dbReference type="SMART" id="SM00867">
    <property type="entry name" value="YceI"/>
    <property type="match status" value="1"/>
</dbReference>
<evidence type="ECO:0000313" key="3">
    <source>
        <dbReference type="EMBL" id="MCQ8240785.1"/>
    </source>
</evidence>
<proteinExistence type="predicted"/>
<evidence type="ECO:0000313" key="4">
    <source>
        <dbReference type="Proteomes" id="UP001524547"/>
    </source>
</evidence>
<evidence type="ECO:0000259" key="2">
    <source>
        <dbReference type="SMART" id="SM00867"/>
    </source>
</evidence>
<feature type="domain" description="Lipid/polyisoprenoid-binding YceI-like" evidence="2">
    <location>
        <begin position="37"/>
        <end position="201"/>
    </location>
</feature>
<evidence type="ECO:0000256" key="1">
    <source>
        <dbReference type="SAM" id="SignalP"/>
    </source>
</evidence>
<dbReference type="Gene3D" id="2.40.128.110">
    <property type="entry name" value="Lipid/polyisoprenoid-binding, YceI-like"/>
    <property type="match status" value="1"/>
</dbReference>
<organism evidence="3 4">
    <name type="scientific">Rhizosaccharibacter radicis</name>
    <dbReference type="NCBI Taxonomy" id="2782605"/>
    <lineage>
        <taxon>Bacteria</taxon>
        <taxon>Pseudomonadati</taxon>
        <taxon>Pseudomonadota</taxon>
        <taxon>Alphaproteobacteria</taxon>
        <taxon>Acetobacterales</taxon>
        <taxon>Acetobacteraceae</taxon>
        <taxon>Rhizosaccharibacter</taxon>
    </lineage>
</organism>
<accession>A0ABT1VX71</accession>
<dbReference type="PANTHER" id="PTHR34406:SF1">
    <property type="entry name" value="PROTEIN YCEI"/>
    <property type="match status" value="1"/>
</dbReference>
<feature type="signal peptide" evidence="1">
    <location>
        <begin position="1"/>
        <end position="23"/>
    </location>
</feature>
<feature type="chain" id="PRO_5045720666" evidence="1">
    <location>
        <begin position="24"/>
        <end position="204"/>
    </location>
</feature>
<reference evidence="3 4" key="1">
    <citation type="submission" date="2022-06" db="EMBL/GenBank/DDBJ databases">
        <title>Rhizosaccharibacter gen. nov. sp. nov. KSS12, endophytic bacteria isolated from sugarcane.</title>
        <authorList>
            <person name="Pitiwittayakul N."/>
        </authorList>
    </citation>
    <scope>NUCLEOTIDE SEQUENCE [LARGE SCALE GENOMIC DNA]</scope>
    <source>
        <strain evidence="3 4">KSS12</strain>
    </source>
</reference>
<dbReference type="RefSeq" id="WP_422919520.1">
    <property type="nucleotide sequence ID" value="NZ_JAMZEJ010000004.1"/>
</dbReference>
<comment type="caution">
    <text evidence="3">The sequence shown here is derived from an EMBL/GenBank/DDBJ whole genome shotgun (WGS) entry which is preliminary data.</text>
</comment>
<dbReference type="InterPro" id="IPR007372">
    <property type="entry name" value="Lipid/polyisoprenoid-bd_YceI"/>
</dbReference>
<protein>
    <submittedName>
        <fullName evidence="3">YceI family protein</fullName>
    </submittedName>
</protein>
<dbReference type="Pfam" id="PF04264">
    <property type="entry name" value="YceI"/>
    <property type="match status" value="1"/>
</dbReference>
<gene>
    <name evidence="3" type="ORF">NFI88_08040</name>
</gene>
<dbReference type="SUPFAM" id="SSF101874">
    <property type="entry name" value="YceI-like"/>
    <property type="match status" value="1"/>
</dbReference>
<dbReference type="EMBL" id="JAMZEJ010000004">
    <property type="protein sequence ID" value="MCQ8240785.1"/>
    <property type="molecule type" value="Genomic_DNA"/>
</dbReference>
<sequence length="204" mass="21338">MSFRRSLAAAVFGLAAASTGALAQSASHDPATVKGGSYTLEPTHTQIGWTLSHMGFSYYSGGFSNASGSLTLDPANPTADKLNVSVPIASVATTSTKLDGELKSAQWFDADKFPTATFASTGVTAEGKDRAKVTGTLTLHGVTRPVVLDVRFVGAGVNPLDKKYTVGFEAVGTIRRSDFGVKTYVPLIGDEVRLTINGAFEQQS</sequence>
<dbReference type="InterPro" id="IPR036761">
    <property type="entry name" value="TTHA0802/YceI-like_sf"/>
</dbReference>
<dbReference type="PANTHER" id="PTHR34406">
    <property type="entry name" value="PROTEIN YCEI"/>
    <property type="match status" value="1"/>
</dbReference>